<dbReference type="InterPro" id="IPR002734">
    <property type="entry name" value="RibDG_C"/>
</dbReference>
<evidence type="ECO:0000313" key="9">
    <source>
        <dbReference type="Proteomes" id="UP000231912"/>
    </source>
</evidence>
<comment type="caution">
    <text evidence="8">The sequence shown here is derived from an EMBL/GenBank/DDBJ whole genome shotgun (WGS) entry which is preliminary data.</text>
</comment>
<dbReference type="Pfam" id="PF18785">
    <property type="entry name" value="Inv-AAD"/>
    <property type="match status" value="1"/>
</dbReference>
<dbReference type="InterPro" id="IPR024072">
    <property type="entry name" value="DHFR-like_dom_sf"/>
</dbReference>
<evidence type="ECO:0000256" key="4">
    <source>
        <dbReference type="ARBA" id="ARBA00007417"/>
    </source>
</evidence>
<comment type="pathway">
    <text evidence="2">Cofactor biosynthesis; riboflavin biosynthesis; 5-amino-6-(D-ribitylamino)uracil from GTP: step 2/4.</text>
</comment>
<dbReference type="Proteomes" id="UP000231912">
    <property type="component" value="Unassembled WGS sequence"/>
</dbReference>
<sequence>MSPLLPKAIREELYRLSFVSLGYSSPNPPVACVIQDARTGEILSSGSTRQTGGNHAEREAYRILREKIPNGNLPPHNVYVTLEPCSHFGKTPPCVDLILEEKPEILYYGWKDPNPLVKNNSGLAKLTDAGIEVISLPELEEIASVFLFGFMSRIGKGRPAFLVKGSLSREGFFSSGEGEREKISSPESDSYLSLLRAKVDAILVGPKTVQIDLPGLDFRPSQEKPVPVEYSEFLMEENLSGFPGLVPLLPKFAKDSEILRIHEENVSAYQPLRVFFLPSEDKIPSDFLKKQRRLNEEYSKSRVAFFLEENTEYSSSMLGLLSELSDSRVERYSSSAIFDSVSKRLGDWGVNLALIEGGNFLYRNFSPGLSSGEGILKVRSKSVSFSKGILPEWKGNFSMEWKARIGSDEWEVWRACSQDS</sequence>
<dbReference type="GO" id="GO:0009231">
    <property type="term" value="P:riboflavin biosynthetic process"/>
    <property type="evidence" value="ECO:0007669"/>
    <property type="project" value="InterPro"/>
</dbReference>
<dbReference type="RefSeq" id="WP_100758438.1">
    <property type="nucleotide sequence ID" value="NZ_NPDT01000002.1"/>
</dbReference>
<proteinExistence type="inferred from homology"/>
<evidence type="ECO:0000256" key="1">
    <source>
        <dbReference type="ARBA" id="ARBA00002151"/>
    </source>
</evidence>
<feature type="domain" description="CMP/dCMP-type deaminase" evidence="7">
    <location>
        <begin position="1"/>
        <end position="124"/>
    </location>
</feature>
<dbReference type="EMBL" id="NPDT01000002">
    <property type="protein sequence ID" value="PJZ66190.1"/>
    <property type="molecule type" value="Genomic_DNA"/>
</dbReference>
<dbReference type="Gene3D" id="3.40.140.10">
    <property type="entry name" value="Cytidine Deaminase, domain 2"/>
    <property type="match status" value="1"/>
</dbReference>
<dbReference type="CDD" id="cd01284">
    <property type="entry name" value="Riboflavin_deaminase-reductase"/>
    <property type="match status" value="1"/>
</dbReference>
<dbReference type="AlphaFoldDB" id="A0A2M9ZCL5"/>
<evidence type="ECO:0000256" key="3">
    <source>
        <dbReference type="ARBA" id="ARBA00005259"/>
    </source>
</evidence>
<dbReference type="InterPro" id="IPR016193">
    <property type="entry name" value="Cytidine_deaminase-like"/>
</dbReference>
<evidence type="ECO:0000256" key="2">
    <source>
        <dbReference type="ARBA" id="ARBA00004882"/>
    </source>
</evidence>
<dbReference type="SUPFAM" id="SSF53597">
    <property type="entry name" value="Dihydrofolate reductase-like"/>
    <property type="match status" value="1"/>
</dbReference>
<dbReference type="GO" id="GO:0008703">
    <property type="term" value="F:5-amino-6-(5-phosphoribosylamino)uracil reductase activity"/>
    <property type="evidence" value="ECO:0007669"/>
    <property type="project" value="InterPro"/>
</dbReference>
<dbReference type="SUPFAM" id="SSF53927">
    <property type="entry name" value="Cytidine deaminase-like"/>
    <property type="match status" value="1"/>
</dbReference>
<evidence type="ECO:0000256" key="6">
    <source>
        <dbReference type="ARBA" id="ARBA00019930"/>
    </source>
</evidence>
<dbReference type="Gene3D" id="3.40.430.10">
    <property type="entry name" value="Dihydrofolate Reductase, subunit A"/>
    <property type="match status" value="1"/>
</dbReference>
<protein>
    <recommendedName>
        <fullName evidence="6">Riboflavin biosynthesis protein RibD</fullName>
        <ecNumber evidence="5">3.5.4.26</ecNumber>
    </recommendedName>
</protein>
<dbReference type="InterPro" id="IPR002125">
    <property type="entry name" value="CMP_dCMP_dom"/>
</dbReference>
<name>A0A2M9ZCL5_9LEPT</name>
<gene>
    <name evidence="8" type="ORF">CH371_07835</name>
</gene>
<dbReference type="Pfam" id="PF01872">
    <property type="entry name" value="RibD_C"/>
    <property type="match status" value="1"/>
</dbReference>
<evidence type="ECO:0000256" key="5">
    <source>
        <dbReference type="ARBA" id="ARBA00012766"/>
    </source>
</evidence>
<comment type="function">
    <text evidence="1">Converts 2,5-diamino-6-(ribosylamino)-4(3h)-pyrimidinone 5'-phosphate into 5-amino-6-(ribosylamino)-2,4(1h,3h)-pyrimidinedione 5'-phosphate.</text>
</comment>
<comment type="similarity">
    <text evidence="3">In the N-terminal section; belongs to the cytidine and deoxycytidylate deaminase family.</text>
</comment>
<reference evidence="8 9" key="1">
    <citation type="submission" date="2017-07" db="EMBL/GenBank/DDBJ databases">
        <title>Leptospira spp. isolated from tropical soils.</title>
        <authorList>
            <person name="Thibeaux R."/>
            <person name="Iraola G."/>
            <person name="Ferres I."/>
            <person name="Bierque E."/>
            <person name="Girault D."/>
            <person name="Soupe-Gilbert M.-E."/>
            <person name="Picardeau M."/>
            <person name="Goarant C."/>
        </authorList>
    </citation>
    <scope>NUCLEOTIDE SEQUENCE [LARGE SCALE GENOMIC DNA]</scope>
    <source>
        <strain evidence="8 9">FH2-C-A2</strain>
    </source>
</reference>
<comment type="similarity">
    <text evidence="4">In the C-terminal section; belongs to the HTP reductase family.</text>
</comment>
<evidence type="ECO:0000259" key="7">
    <source>
        <dbReference type="PROSITE" id="PS51747"/>
    </source>
</evidence>
<evidence type="ECO:0000313" key="8">
    <source>
        <dbReference type="EMBL" id="PJZ66190.1"/>
    </source>
</evidence>
<dbReference type="PROSITE" id="PS51747">
    <property type="entry name" value="CYT_DCMP_DEAMINASES_2"/>
    <property type="match status" value="1"/>
</dbReference>
<organism evidence="8 9">
    <name type="scientific">Leptospira wolffii</name>
    <dbReference type="NCBI Taxonomy" id="409998"/>
    <lineage>
        <taxon>Bacteria</taxon>
        <taxon>Pseudomonadati</taxon>
        <taxon>Spirochaetota</taxon>
        <taxon>Spirochaetia</taxon>
        <taxon>Leptospirales</taxon>
        <taxon>Leptospiraceae</taxon>
        <taxon>Leptospira</taxon>
    </lineage>
</organism>
<dbReference type="GO" id="GO:0008835">
    <property type="term" value="F:diaminohydroxyphosphoribosylaminopyrimidine deaminase activity"/>
    <property type="evidence" value="ECO:0007669"/>
    <property type="project" value="UniProtKB-EC"/>
</dbReference>
<accession>A0A2M9ZCL5</accession>
<dbReference type="EC" id="3.5.4.26" evidence="5"/>